<feature type="domain" description="DUF1664" evidence="4">
    <location>
        <begin position="92"/>
        <end position="211"/>
    </location>
</feature>
<sequence>MALGLGKLTILVGAGILGSVLAKEGRMPSISDFVSGALKIALKPTRQNDSASSASKPKYDALSSQVNSLRQELQLLSSSRPVTIVTSSATGGRRYGLVVIIIIIGYGYVWWKGWKLPDLSFATKRSLSDACSAVAKQLEEVYSSISATKRNLSSKMDRVESGLDDVAEQKDVIGQEVTQLREDVGSFHVNIESVRHAVRTLETQVHRIEGNEDILHSKVRRLVGFAQNSRRSRSADLQATPSSALKPALEHPQLTPSSRTASLPPLLPSEPPSPSTSNGLNEVQQPLKTAVSAAGLKDLQGMAEAAKFGGKPVDSNDSPVSEGMSKFSNLGSYGRMLFASSSFLSRSRSATQPK</sequence>
<evidence type="ECO:0000256" key="1">
    <source>
        <dbReference type="SAM" id="MobiDB-lite"/>
    </source>
</evidence>
<feature type="chain" id="PRO_5041984427" description="DUF1664 domain-containing protein" evidence="3">
    <location>
        <begin position="23"/>
        <end position="354"/>
    </location>
</feature>
<dbReference type="InterPro" id="IPR012458">
    <property type="entry name" value="DUF1664"/>
</dbReference>
<keyword evidence="2" id="KW-0472">Membrane</keyword>
<organism evidence="5 6">
    <name type="scientific">Nepenthes gracilis</name>
    <name type="common">Slender pitcher plant</name>
    <dbReference type="NCBI Taxonomy" id="150966"/>
    <lineage>
        <taxon>Eukaryota</taxon>
        <taxon>Viridiplantae</taxon>
        <taxon>Streptophyta</taxon>
        <taxon>Embryophyta</taxon>
        <taxon>Tracheophyta</taxon>
        <taxon>Spermatophyta</taxon>
        <taxon>Magnoliopsida</taxon>
        <taxon>eudicotyledons</taxon>
        <taxon>Gunneridae</taxon>
        <taxon>Pentapetalae</taxon>
        <taxon>Caryophyllales</taxon>
        <taxon>Nepenthaceae</taxon>
        <taxon>Nepenthes</taxon>
    </lineage>
</organism>
<accession>A0AAD3Y5D4</accession>
<reference evidence="5" key="1">
    <citation type="submission" date="2023-05" db="EMBL/GenBank/DDBJ databases">
        <title>Nepenthes gracilis genome sequencing.</title>
        <authorList>
            <person name="Fukushima K."/>
        </authorList>
    </citation>
    <scope>NUCLEOTIDE SEQUENCE</scope>
    <source>
        <strain evidence="5">SING2019-196</strain>
    </source>
</reference>
<dbReference type="EMBL" id="BSYO01000033">
    <property type="protein sequence ID" value="GMH27421.1"/>
    <property type="molecule type" value="Genomic_DNA"/>
</dbReference>
<dbReference type="Pfam" id="PF07889">
    <property type="entry name" value="DUF1664"/>
    <property type="match status" value="1"/>
</dbReference>
<dbReference type="PANTHER" id="PTHR47289">
    <property type="entry name" value="TRANSCRIPTION FACTOR, PUTATIVE (DUF1664)-RELATED"/>
    <property type="match status" value="1"/>
</dbReference>
<feature type="region of interest" description="Disordered" evidence="1">
    <location>
        <begin position="307"/>
        <end position="326"/>
    </location>
</feature>
<keyword evidence="2" id="KW-0812">Transmembrane</keyword>
<feature type="region of interest" description="Disordered" evidence="1">
    <location>
        <begin position="226"/>
        <end position="281"/>
    </location>
</feature>
<keyword evidence="6" id="KW-1185">Reference proteome</keyword>
<dbReference type="Proteomes" id="UP001279734">
    <property type="component" value="Unassembled WGS sequence"/>
</dbReference>
<feature type="signal peptide" evidence="3">
    <location>
        <begin position="1"/>
        <end position="22"/>
    </location>
</feature>
<gene>
    <name evidence="5" type="ORF">Nepgr_029264</name>
</gene>
<keyword evidence="2" id="KW-1133">Transmembrane helix</keyword>
<dbReference type="AlphaFoldDB" id="A0AAD3Y5D4"/>
<feature type="transmembrane region" description="Helical" evidence="2">
    <location>
        <begin position="95"/>
        <end position="111"/>
    </location>
</feature>
<protein>
    <recommendedName>
        <fullName evidence="4">DUF1664 domain-containing protein</fullName>
    </recommendedName>
</protein>
<evidence type="ECO:0000256" key="3">
    <source>
        <dbReference type="SAM" id="SignalP"/>
    </source>
</evidence>
<evidence type="ECO:0000313" key="6">
    <source>
        <dbReference type="Proteomes" id="UP001279734"/>
    </source>
</evidence>
<proteinExistence type="predicted"/>
<evidence type="ECO:0000259" key="4">
    <source>
        <dbReference type="Pfam" id="PF07889"/>
    </source>
</evidence>
<keyword evidence="3" id="KW-0732">Signal</keyword>
<dbReference type="PANTHER" id="PTHR47289:SF2">
    <property type="entry name" value="TRANSCRIPTION FACTOR, PUTATIVE (DUF1664)-RELATED"/>
    <property type="match status" value="1"/>
</dbReference>
<feature type="compositionally biased region" description="Pro residues" evidence="1">
    <location>
        <begin position="265"/>
        <end position="274"/>
    </location>
</feature>
<name>A0AAD3Y5D4_NEPGR</name>
<evidence type="ECO:0000313" key="5">
    <source>
        <dbReference type="EMBL" id="GMH27421.1"/>
    </source>
</evidence>
<evidence type="ECO:0000256" key="2">
    <source>
        <dbReference type="SAM" id="Phobius"/>
    </source>
</evidence>
<comment type="caution">
    <text evidence="5">The sequence shown here is derived from an EMBL/GenBank/DDBJ whole genome shotgun (WGS) entry which is preliminary data.</text>
</comment>